<organism evidence="2 3">
    <name type="scientific">Momordica charantia</name>
    <name type="common">Bitter gourd</name>
    <name type="synonym">Balsam pear</name>
    <dbReference type="NCBI Taxonomy" id="3673"/>
    <lineage>
        <taxon>Eukaryota</taxon>
        <taxon>Viridiplantae</taxon>
        <taxon>Streptophyta</taxon>
        <taxon>Embryophyta</taxon>
        <taxon>Tracheophyta</taxon>
        <taxon>Spermatophyta</taxon>
        <taxon>Magnoliopsida</taxon>
        <taxon>eudicotyledons</taxon>
        <taxon>Gunneridae</taxon>
        <taxon>Pentapetalae</taxon>
        <taxon>rosids</taxon>
        <taxon>fabids</taxon>
        <taxon>Cucurbitales</taxon>
        <taxon>Cucurbitaceae</taxon>
        <taxon>Momordiceae</taxon>
        <taxon>Momordica</taxon>
    </lineage>
</organism>
<sequence length="93" mass="10423">MAPEMARENDFDWPIDIWAVGCVVLEMLTGKGVWSCTDSDSDLLALIGYSEELPEIPSRLSAMAKDFLGRCLVRSPYARSPAWLLLHHPFISL</sequence>
<dbReference type="GO" id="GO:0007165">
    <property type="term" value="P:signal transduction"/>
    <property type="evidence" value="ECO:0007669"/>
    <property type="project" value="TreeGrafter"/>
</dbReference>
<accession>A0A6J1E3D1</accession>
<dbReference type="GO" id="GO:0005524">
    <property type="term" value="F:ATP binding"/>
    <property type="evidence" value="ECO:0007669"/>
    <property type="project" value="InterPro"/>
</dbReference>
<dbReference type="InterPro" id="IPR011009">
    <property type="entry name" value="Kinase-like_dom_sf"/>
</dbReference>
<dbReference type="Proteomes" id="UP000504603">
    <property type="component" value="Unplaced"/>
</dbReference>
<proteinExistence type="predicted"/>
<dbReference type="InterPro" id="IPR000719">
    <property type="entry name" value="Prot_kinase_dom"/>
</dbReference>
<dbReference type="GeneID" id="111025669"/>
<name>A0A6J1E3D1_MOMCH</name>
<evidence type="ECO:0000313" key="2">
    <source>
        <dbReference type="Proteomes" id="UP000504603"/>
    </source>
</evidence>
<dbReference type="OrthoDB" id="25592at2759"/>
<dbReference type="KEGG" id="mcha:111025669"/>
<evidence type="ECO:0000259" key="1">
    <source>
        <dbReference type="PROSITE" id="PS50011"/>
    </source>
</evidence>
<dbReference type="PROSITE" id="PS50011">
    <property type="entry name" value="PROTEIN_KINASE_DOM"/>
    <property type="match status" value="1"/>
</dbReference>
<dbReference type="InterPro" id="IPR052751">
    <property type="entry name" value="Plant_MAPKKK"/>
</dbReference>
<dbReference type="PANTHER" id="PTHR48011">
    <property type="entry name" value="CCR4-NOT TRANSCRIPTIONAL COMPLEX SUBUNIT CAF120-RELATED"/>
    <property type="match status" value="1"/>
</dbReference>
<dbReference type="PANTHER" id="PTHR48011:SF55">
    <property type="entry name" value="PROTEIN KINASE DOMAIN-CONTAINING PROTEIN"/>
    <property type="match status" value="1"/>
</dbReference>
<reference evidence="3" key="1">
    <citation type="submission" date="2025-08" db="UniProtKB">
        <authorList>
            <consortium name="RefSeq"/>
        </authorList>
    </citation>
    <scope>IDENTIFICATION</scope>
    <source>
        <strain evidence="3">OHB3-1</strain>
    </source>
</reference>
<dbReference type="Pfam" id="PF00069">
    <property type="entry name" value="Pkinase"/>
    <property type="match status" value="1"/>
</dbReference>
<evidence type="ECO:0000313" key="3">
    <source>
        <dbReference type="RefSeq" id="XP_022159256.1"/>
    </source>
</evidence>
<feature type="domain" description="Protein kinase" evidence="1">
    <location>
        <begin position="1"/>
        <end position="91"/>
    </location>
</feature>
<dbReference type="Gene3D" id="1.10.510.10">
    <property type="entry name" value="Transferase(Phosphotransferase) domain 1"/>
    <property type="match status" value="1"/>
</dbReference>
<gene>
    <name evidence="3" type="primary">LOC111025669</name>
</gene>
<protein>
    <submittedName>
        <fullName evidence="3">Mitogen-activated protein kinase kinase kinase 17</fullName>
    </submittedName>
</protein>
<dbReference type="AlphaFoldDB" id="A0A6J1E3D1"/>
<dbReference type="SUPFAM" id="SSF56112">
    <property type="entry name" value="Protein kinase-like (PK-like)"/>
    <property type="match status" value="1"/>
</dbReference>
<dbReference type="RefSeq" id="XP_022159256.1">
    <property type="nucleotide sequence ID" value="XM_022303564.1"/>
</dbReference>
<keyword evidence="3" id="KW-0808">Transferase</keyword>
<dbReference type="GO" id="GO:0004672">
    <property type="term" value="F:protein kinase activity"/>
    <property type="evidence" value="ECO:0007669"/>
    <property type="project" value="InterPro"/>
</dbReference>
<keyword evidence="2" id="KW-1185">Reference proteome</keyword>
<keyword evidence="3" id="KW-0418">Kinase</keyword>